<gene>
    <name evidence="3" type="ORF">KPL37_02030</name>
</gene>
<dbReference type="InterPro" id="IPR000073">
    <property type="entry name" value="AB_hydrolase_1"/>
</dbReference>
<keyword evidence="1" id="KW-0472">Membrane</keyword>
<keyword evidence="1" id="KW-0812">Transmembrane</keyword>
<evidence type="ECO:0000256" key="1">
    <source>
        <dbReference type="SAM" id="Phobius"/>
    </source>
</evidence>
<dbReference type="Pfam" id="PF00561">
    <property type="entry name" value="Abhydrolase_1"/>
    <property type="match status" value="1"/>
</dbReference>
<dbReference type="PANTHER" id="PTHR43358">
    <property type="entry name" value="ALPHA/BETA-HYDROLASE"/>
    <property type="match status" value="1"/>
</dbReference>
<protein>
    <submittedName>
        <fullName evidence="3">Alpha/beta hydrolase</fullName>
    </submittedName>
</protein>
<proteinExistence type="predicted"/>
<dbReference type="PANTHER" id="PTHR43358:SF5">
    <property type="entry name" value="EXPORTED PROTEIN"/>
    <property type="match status" value="1"/>
</dbReference>
<dbReference type="Proteomes" id="UP000776252">
    <property type="component" value="Unassembled WGS sequence"/>
</dbReference>
<name>A0ABS6BPX6_9CLOT</name>
<evidence type="ECO:0000259" key="2">
    <source>
        <dbReference type="Pfam" id="PF00561"/>
    </source>
</evidence>
<keyword evidence="4" id="KW-1185">Reference proteome</keyword>
<sequence>MLIVMFFILTLIIITIIILVIGWHFSSIIIYPKVRNYNYTYDAEVNDGKIVIEKFNNLEKLEVYIDSQYDYKIHGFFFPNNSSKKVIILCHGITCSLYSSVKYMDMFLKKDFAVFIYDHRNHGLSGGSNTSFGYYEKFDLKKCTDWLFDKLGKNIIIGLHGESMGAGIALQYIAIDDRIDFCIEDCGYSDAQDLFSHRLKKDYNINNFALIKLASKISEIRTGWDFKDASPITTLPEIRIPILFIHGEDDEYVPTYMCKQMYLKTNSYKDIYIATKAGHAQSYWNNKDEYTKRVYKFLTNINII</sequence>
<dbReference type="RefSeq" id="WP_216145642.1">
    <property type="nucleotide sequence ID" value="NZ_JAHLDV010000003.1"/>
</dbReference>
<reference evidence="3 4" key="1">
    <citation type="submission" date="2021-06" db="EMBL/GenBank/DDBJ databases">
        <title>Clostridia strains as spoilage organisms.</title>
        <authorList>
            <person name="Wambui J."/>
            <person name="Stephan R."/>
            <person name="Stevens M.J.A."/>
        </authorList>
    </citation>
    <scope>NUCLEOTIDE SEQUENCE [LARGE SCALE GENOMIC DNA]</scope>
    <source>
        <strain evidence="3 4">DSM 14204</strain>
    </source>
</reference>
<feature type="transmembrane region" description="Helical" evidence="1">
    <location>
        <begin position="6"/>
        <end position="31"/>
    </location>
</feature>
<accession>A0ABS6BPX6</accession>
<dbReference type="InterPro" id="IPR052920">
    <property type="entry name" value="DNA-binding_regulatory"/>
</dbReference>
<organism evidence="3 4">
    <name type="scientific">Clostridium frigoris</name>
    <dbReference type="NCBI Taxonomy" id="205327"/>
    <lineage>
        <taxon>Bacteria</taxon>
        <taxon>Bacillati</taxon>
        <taxon>Bacillota</taxon>
        <taxon>Clostridia</taxon>
        <taxon>Eubacteriales</taxon>
        <taxon>Clostridiaceae</taxon>
        <taxon>Clostridium</taxon>
    </lineage>
</organism>
<dbReference type="GO" id="GO:0016787">
    <property type="term" value="F:hydrolase activity"/>
    <property type="evidence" value="ECO:0007669"/>
    <property type="project" value="UniProtKB-KW"/>
</dbReference>
<evidence type="ECO:0000313" key="4">
    <source>
        <dbReference type="Proteomes" id="UP000776252"/>
    </source>
</evidence>
<dbReference type="EMBL" id="JAHLDV010000003">
    <property type="protein sequence ID" value="MBU3158550.1"/>
    <property type="molecule type" value="Genomic_DNA"/>
</dbReference>
<feature type="domain" description="AB hydrolase-1" evidence="2">
    <location>
        <begin position="86"/>
        <end position="183"/>
    </location>
</feature>
<comment type="caution">
    <text evidence="3">The sequence shown here is derived from an EMBL/GenBank/DDBJ whole genome shotgun (WGS) entry which is preliminary data.</text>
</comment>
<keyword evidence="1" id="KW-1133">Transmembrane helix</keyword>
<evidence type="ECO:0000313" key="3">
    <source>
        <dbReference type="EMBL" id="MBU3158550.1"/>
    </source>
</evidence>
<keyword evidence="3" id="KW-0378">Hydrolase</keyword>